<dbReference type="GeneID" id="59162592"/>
<dbReference type="RefSeq" id="WP_148041617.1">
    <property type="nucleotide sequence ID" value="NZ_CP044548.2"/>
</dbReference>
<reference evidence="1 2" key="1">
    <citation type="submission" date="2019-09" db="EMBL/GenBank/DDBJ databases">
        <title>Complete Genome Sequence of Janibacter melonis M714 with both human health impact and industrial applications.</title>
        <authorList>
            <person name="Jin M."/>
            <person name="Zhao Q.R."/>
        </authorList>
    </citation>
    <scope>NUCLEOTIDE SEQUENCE [LARGE SCALE GENOMIC DNA]</scope>
    <source>
        <strain evidence="1 2">M714</strain>
    </source>
</reference>
<gene>
    <name evidence="1" type="ORF">EEW87_015490</name>
</gene>
<dbReference type="AlphaFoldDB" id="A0A5P8FPZ3"/>
<accession>A0A5P8FPZ3</accession>
<dbReference type="KEGG" id="jme:EEW87_015490"/>
<name>A0A5P8FPZ3_9MICO</name>
<dbReference type="Proteomes" id="UP000271708">
    <property type="component" value="Chromosome"/>
</dbReference>
<organism evidence="1 2">
    <name type="scientific">Janibacter melonis</name>
    <dbReference type="NCBI Taxonomy" id="262209"/>
    <lineage>
        <taxon>Bacteria</taxon>
        <taxon>Bacillati</taxon>
        <taxon>Actinomycetota</taxon>
        <taxon>Actinomycetes</taxon>
        <taxon>Micrococcales</taxon>
        <taxon>Intrasporangiaceae</taxon>
        <taxon>Janibacter</taxon>
    </lineage>
</organism>
<protein>
    <submittedName>
        <fullName evidence="1">Uncharacterized protein</fullName>
    </submittedName>
</protein>
<dbReference type="EMBL" id="CP044548">
    <property type="protein sequence ID" value="QFQ31428.1"/>
    <property type="molecule type" value="Genomic_DNA"/>
</dbReference>
<evidence type="ECO:0000313" key="2">
    <source>
        <dbReference type="Proteomes" id="UP000271708"/>
    </source>
</evidence>
<evidence type="ECO:0000313" key="1">
    <source>
        <dbReference type="EMBL" id="QFQ31428.1"/>
    </source>
</evidence>
<proteinExistence type="predicted"/>
<sequence length="134" mass="14387">MTSLASDREVDASKMLGEMASAGGSLVVRGLDDLPVPGTSRPPAVVDLWLVDDVAGVEEATGVDQALTLDVSPMGLRRLSRQRMCAVVATVDWRLTQRWRWEREADAVVEVGVDEDGRAVLGDGHDPVRLPPGL</sequence>